<keyword evidence="9" id="KW-1185">Reference proteome</keyword>
<proteinExistence type="predicted"/>
<dbReference type="EMBL" id="CP040899">
    <property type="protein sequence ID" value="QDB80532.1"/>
    <property type="molecule type" value="Genomic_DNA"/>
</dbReference>
<dbReference type="Pfam" id="PF00206">
    <property type="entry name" value="Lyase_1"/>
    <property type="match status" value="1"/>
</dbReference>
<evidence type="ECO:0000256" key="5">
    <source>
        <dbReference type="ARBA" id="ARBA00025012"/>
    </source>
</evidence>
<evidence type="ECO:0000256" key="3">
    <source>
        <dbReference type="ARBA" id="ARBA00022755"/>
    </source>
</evidence>
<dbReference type="SUPFAM" id="SSF48557">
    <property type="entry name" value="L-aspartase-like"/>
    <property type="match status" value="1"/>
</dbReference>
<dbReference type="Proteomes" id="UP000313948">
    <property type="component" value="Chromosome"/>
</dbReference>
<keyword evidence="4 8" id="KW-0456">Lyase</keyword>
<accession>A0ABX5VPU8</accession>
<evidence type="ECO:0000313" key="8">
    <source>
        <dbReference type="EMBL" id="QDB80532.1"/>
    </source>
</evidence>
<dbReference type="NCBIfam" id="NF006764">
    <property type="entry name" value="PRK09285.1"/>
    <property type="match status" value="1"/>
</dbReference>
<reference evidence="8 9" key="1">
    <citation type="submission" date="2019-05" db="EMBL/GenBank/DDBJ databases">
        <title>Georgenia *** sp. nov., and Georgenia *** sp. nov., isolated from the intestinal contents of plateau pika (Ochotona curzoniae) in the Qinghai-Tibet plateau of China.</title>
        <authorList>
            <person name="Tian Z."/>
        </authorList>
    </citation>
    <scope>NUCLEOTIDE SEQUENCE [LARGE SCALE GENOMIC DNA]</scope>
    <source>
        <strain evidence="8 9">Z294</strain>
    </source>
</reference>
<dbReference type="Gene3D" id="1.10.40.30">
    <property type="entry name" value="Fumarase/aspartase (C-terminal domain)"/>
    <property type="match status" value="1"/>
</dbReference>
<comment type="pathway">
    <text evidence="2">Purine metabolism; AMP biosynthesis via de novo pathway; AMP from IMP: step 2/2.</text>
</comment>
<dbReference type="InterPro" id="IPR047136">
    <property type="entry name" value="PurB_bact"/>
</dbReference>
<dbReference type="InterPro" id="IPR024083">
    <property type="entry name" value="Fumarase/histidase_N"/>
</dbReference>
<dbReference type="PANTHER" id="PTHR43411">
    <property type="entry name" value="ADENYLOSUCCINATE LYASE"/>
    <property type="match status" value="1"/>
</dbReference>
<dbReference type="InterPro" id="IPR008948">
    <property type="entry name" value="L-Aspartase-like"/>
</dbReference>
<comment type="pathway">
    <text evidence="1">Purine metabolism; IMP biosynthesis via de novo pathway; 5-amino-1-(5-phospho-D-ribosyl)imidazole-4-carboxamide from 5-amino-1-(5-phospho-D-ribosyl)imidazole-4-carboxylate: step 2/2.</text>
</comment>
<dbReference type="PROSITE" id="PS00163">
    <property type="entry name" value="FUMARATE_LYASES"/>
    <property type="match status" value="1"/>
</dbReference>
<name>A0ABX5VPU8_9MICO</name>
<evidence type="ECO:0000256" key="2">
    <source>
        <dbReference type="ARBA" id="ARBA00004734"/>
    </source>
</evidence>
<dbReference type="PANTHER" id="PTHR43411:SF1">
    <property type="entry name" value="ADENYLOSUCCINATE LYASE"/>
    <property type="match status" value="1"/>
</dbReference>
<protein>
    <submittedName>
        <fullName evidence="8">Adenylosuccinate lyase</fullName>
        <ecNumber evidence="8">4.3.2.2</ecNumber>
    </submittedName>
</protein>
<evidence type="ECO:0000259" key="7">
    <source>
        <dbReference type="Pfam" id="PF08328"/>
    </source>
</evidence>
<feature type="domain" description="Adenylosuccinate lyase PurB C-terminal" evidence="7">
    <location>
        <begin position="367"/>
        <end position="487"/>
    </location>
</feature>
<dbReference type="InterPro" id="IPR013539">
    <property type="entry name" value="PurB_C"/>
</dbReference>
<dbReference type="InterPro" id="IPR020557">
    <property type="entry name" value="Fumarate_lyase_CS"/>
</dbReference>
<dbReference type="InterPro" id="IPR022761">
    <property type="entry name" value="Fumarate_lyase_N"/>
</dbReference>
<dbReference type="PRINTS" id="PR00149">
    <property type="entry name" value="FUMRATELYASE"/>
</dbReference>
<dbReference type="Gene3D" id="1.10.275.10">
    <property type="entry name" value="Fumarase/aspartase (N-terminal domain)"/>
    <property type="match status" value="1"/>
</dbReference>
<dbReference type="Gene3D" id="1.20.200.10">
    <property type="entry name" value="Fumarase/aspartase (Central domain)"/>
    <property type="match status" value="1"/>
</dbReference>
<evidence type="ECO:0000259" key="6">
    <source>
        <dbReference type="Pfam" id="PF00206"/>
    </source>
</evidence>
<evidence type="ECO:0000256" key="1">
    <source>
        <dbReference type="ARBA" id="ARBA00004706"/>
    </source>
</evidence>
<dbReference type="EC" id="4.3.2.2" evidence="8"/>
<comment type="function">
    <text evidence="5">Catalyzes two reactions in de novo purine nucleotide biosynthesis. Catalyzes the breakdown of 5-aminoimidazole- (N-succinylocarboxamide) ribotide (SAICAR or 2-[5-amino-1-(5-phospho-beta-D-ribosyl)imidazole-4-carboxamido]succinate) to 5-aminoimidazole-4-carboxamide ribotide (AICAR or 5-amino-1-(5-phospho-beta-D-ribosyl)imidazole-4-carboxamide) and fumarate, and of adenylosuccinate (ADS or N(6)-(1,2-dicarboxyethyl)-AMP) to adenosine monophosphate (AMP) and fumarate.</text>
</comment>
<gene>
    <name evidence="8" type="primary">purB</name>
    <name evidence="8" type="ORF">FE251_15000</name>
</gene>
<feature type="domain" description="Fumarate lyase N-terminal" evidence="6">
    <location>
        <begin position="42"/>
        <end position="346"/>
    </location>
</feature>
<evidence type="ECO:0000313" key="9">
    <source>
        <dbReference type="Proteomes" id="UP000313948"/>
    </source>
</evidence>
<dbReference type="RefSeq" id="WP_139949172.1">
    <property type="nucleotide sequence ID" value="NZ_CP040899.1"/>
</dbReference>
<dbReference type="InterPro" id="IPR000362">
    <property type="entry name" value="Fumarate_lyase_fam"/>
</dbReference>
<organism evidence="8 9">
    <name type="scientific">Georgenia wutianyii</name>
    <dbReference type="NCBI Taxonomy" id="2585135"/>
    <lineage>
        <taxon>Bacteria</taxon>
        <taxon>Bacillati</taxon>
        <taxon>Actinomycetota</taxon>
        <taxon>Actinomycetes</taxon>
        <taxon>Micrococcales</taxon>
        <taxon>Bogoriellaceae</taxon>
        <taxon>Georgenia</taxon>
    </lineage>
</organism>
<evidence type="ECO:0000256" key="4">
    <source>
        <dbReference type="ARBA" id="ARBA00023239"/>
    </source>
</evidence>
<keyword evidence="3" id="KW-0658">Purine biosynthesis</keyword>
<dbReference type="GO" id="GO:0016829">
    <property type="term" value="F:lyase activity"/>
    <property type="evidence" value="ECO:0007669"/>
    <property type="project" value="UniProtKB-KW"/>
</dbReference>
<sequence length="499" mass="53409">MSENLSSLSSASTAGAAGAAPGRRRVSLAELEPPIALGPLDGRYRSVVAPLVDHLSEAALNRARLDVEVSWLIHLTTTGALPGAPTLSDADVAYLRGVVDSFGAAEIAELAEIERETRHDVKAVEYFLKRRLAAAAGAVGPDSPLPAVGEIVHIFCTSEDVNNLSYALTVRDAVRQVWLPAALALAGDLADLARQTAEVPMLSRTHGQTATPTTLGKELAVLAARLRRQLRRVSTAEFMGKMNGATGTYGAHAVSVPGTDWQAVSRSFVEGLGLTWNPLTTQIEPHDWQAELYADISRFNRVLHNLCTDVWTYISLGYFRQRLSAQGSTGSSTMPHKVNPIRFENAEANLEISSALLDTLGATLVTSRLQRDLTDSTTQRNIGVAIGHSLLALDNVRRGLAGLDVDADAMQRDLDDSWEVLGEAVQSAMRAASVAGAEGMADPYERLKELTRGRRVDAEGMRALIAGLGLPKDVEERLLALTPATYTGLAASLVTHLDD</sequence>
<dbReference type="Pfam" id="PF08328">
    <property type="entry name" value="ASL_C"/>
    <property type="match status" value="1"/>
</dbReference>